<feature type="binding site" evidence="7">
    <location>
        <position position="19"/>
    </location>
    <ligand>
        <name>Mg(2+)</name>
        <dbReference type="ChEBI" id="CHEBI:18420"/>
    </ligand>
</feature>
<dbReference type="Proteomes" id="UP000634043">
    <property type="component" value="Unassembled WGS sequence"/>
</dbReference>
<dbReference type="EMBL" id="BMFP01000002">
    <property type="protein sequence ID" value="GGG08467.1"/>
    <property type="molecule type" value="Genomic_DNA"/>
</dbReference>
<dbReference type="PANTHER" id="PTHR21087:SF16">
    <property type="entry name" value="SHIKIMATE KINASE 1, CHLOROPLASTIC"/>
    <property type="match status" value="1"/>
</dbReference>
<protein>
    <recommendedName>
        <fullName evidence="7">Shikimate kinase</fullName>
        <shortName evidence="7">SK</shortName>
        <ecNumber evidence="7">2.7.1.71</ecNumber>
    </recommendedName>
</protein>
<name>A0ABQ1W2N6_9BACT</name>
<dbReference type="Pfam" id="PF01202">
    <property type="entry name" value="SKI"/>
    <property type="match status" value="1"/>
</dbReference>
<feature type="binding site" evidence="7">
    <location>
        <position position="124"/>
    </location>
    <ligand>
        <name>ATP</name>
        <dbReference type="ChEBI" id="CHEBI:30616"/>
    </ligand>
</feature>
<keyword evidence="7" id="KW-0479">Metal-binding</keyword>
<comment type="subcellular location">
    <subcellularLocation>
        <location evidence="7">Cytoplasm</location>
    </subcellularLocation>
</comment>
<evidence type="ECO:0000256" key="2">
    <source>
        <dbReference type="ARBA" id="ARBA00022679"/>
    </source>
</evidence>
<accession>A0ABQ1W2N6</accession>
<comment type="function">
    <text evidence="7">Catalyzes the specific phosphorylation of the 3-hydroxyl group of shikimic acid using ATP as a cosubstrate.</text>
</comment>
<comment type="caution">
    <text evidence="8">The sequence shown here is derived from an EMBL/GenBank/DDBJ whole genome shotgun (WGS) entry which is preliminary data.</text>
</comment>
<feature type="binding site" evidence="7">
    <location>
        <position position="37"/>
    </location>
    <ligand>
        <name>substrate</name>
    </ligand>
</feature>
<keyword evidence="3 7" id="KW-0547">Nucleotide-binding</keyword>
<feature type="binding site" evidence="7">
    <location>
        <position position="146"/>
    </location>
    <ligand>
        <name>substrate</name>
    </ligand>
</feature>
<evidence type="ECO:0000256" key="4">
    <source>
        <dbReference type="ARBA" id="ARBA00022777"/>
    </source>
</evidence>
<dbReference type="Gene3D" id="3.40.50.300">
    <property type="entry name" value="P-loop containing nucleotide triphosphate hydrolases"/>
    <property type="match status" value="1"/>
</dbReference>
<dbReference type="InterPro" id="IPR031322">
    <property type="entry name" value="Shikimate/glucono_kinase"/>
</dbReference>
<gene>
    <name evidence="7 8" type="primary">aroK</name>
    <name evidence="8" type="ORF">GCM10011323_11270</name>
</gene>
<dbReference type="InterPro" id="IPR000623">
    <property type="entry name" value="Shikimate_kinase/TSH1"/>
</dbReference>
<keyword evidence="4 7" id="KW-0418">Kinase</keyword>
<dbReference type="CDD" id="cd00464">
    <property type="entry name" value="SK"/>
    <property type="match status" value="1"/>
</dbReference>
<evidence type="ECO:0000256" key="5">
    <source>
        <dbReference type="ARBA" id="ARBA00022840"/>
    </source>
</evidence>
<dbReference type="HAMAP" id="MF_00109">
    <property type="entry name" value="Shikimate_kinase"/>
    <property type="match status" value="1"/>
</dbReference>
<keyword evidence="9" id="KW-1185">Reference proteome</keyword>
<reference evidence="9" key="1">
    <citation type="journal article" date="2019" name="Int. J. Syst. Evol. Microbiol.">
        <title>The Global Catalogue of Microorganisms (GCM) 10K type strain sequencing project: providing services to taxonomists for standard genome sequencing and annotation.</title>
        <authorList>
            <consortium name="The Broad Institute Genomics Platform"/>
            <consortium name="The Broad Institute Genome Sequencing Center for Infectious Disease"/>
            <person name="Wu L."/>
            <person name="Ma J."/>
        </authorList>
    </citation>
    <scope>NUCLEOTIDE SEQUENCE [LARGE SCALE GENOMIC DNA]</scope>
    <source>
        <strain evidence="9">CGMCC 1.12749</strain>
    </source>
</reference>
<proteinExistence type="inferred from homology"/>
<feature type="binding site" evidence="7">
    <location>
        <position position="84"/>
    </location>
    <ligand>
        <name>substrate</name>
    </ligand>
</feature>
<keyword evidence="7" id="KW-0963">Cytoplasm</keyword>
<organism evidence="8 9">
    <name type="scientific">Pontibacter amylolyticus</name>
    <dbReference type="NCBI Taxonomy" id="1424080"/>
    <lineage>
        <taxon>Bacteria</taxon>
        <taxon>Pseudomonadati</taxon>
        <taxon>Bacteroidota</taxon>
        <taxon>Cytophagia</taxon>
        <taxon>Cytophagales</taxon>
        <taxon>Hymenobacteraceae</taxon>
        <taxon>Pontibacter</taxon>
    </lineage>
</organism>
<feature type="binding site" evidence="7">
    <location>
        <position position="61"/>
    </location>
    <ligand>
        <name>substrate</name>
    </ligand>
</feature>
<dbReference type="EC" id="2.7.1.71" evidence="7"/>
<dbReference type="GO" id="GO:0016301">
    <property type="term" value="F:kinase activity"/>
    <property type="evidence" value="ECO:0007669"/>
    <property type="project" value="UniProtKB-KW"/>
</dbReference>
<evidence type="ECO:0000313" key="9">
    <source>
        <dbReference type="Proteomes" id="UP000634043"/>
    </source>
</evidence>
<sequence>MALKAQRIFLIGMMGAGKTTLGRQLAGRLGYTFVDLDEYIEQREGSSIAQLFEVGGQEWFRQKERQALEAVVQDFEQAVIATGGGTPCCFDNMNFINQHGTSIFLDVPADELTQRLLLTDLSQRPLLAQKSEAGLKDFIVKTLAERIAYYRQARYTLSGKRYNIEQLESLVKP</sequence>
<evidence type="ECO:0000256" key="7">
    <source>
        <dbReference type="HAMAP-Rule" id="MF_00109"/>
    </source>
</evidence>
<dbReference type="RefSeq" id="WP_229733819.1">
    <property type="nucleotide sequence ID" value="NZ_BMFP01000002.1"/>
</dbReference>
<evidence type="ECO:0000256" key="6">
    <source>
        <dbReference type="ARBA" id="ARBA00023141"/>
    </source>
</evidence>
<comment type="cofactor">
    <cofactor evidence="7">
        <name>Mg(2+)</name>
        <dbReference type="ChEBI" id="CHEBI:18420"/>
    </cofactor>
    <text evidence="7">Binds 1 Mg(2+) ion per subunit.</text>
</comment>
<comment type="similarity">
    <text evidence="7">Belongs to the shikimate kinase family.</text>
</comment>
<keyword evidence="5 7" id="KW-0067">ATP-binding</keyword>
<comment type="subunit">
    <text evidence="7">Monomer.</text>
</comment>
<feature type="binding site" evidence="7">
    <location>
        <begin position="15"/>
        <end position="20"/>
    </location>
    <ligand>
        <name>ATP</name>
        <dbReference type="ChEBI" id="CHEBI:30616"/>
    </ligand>
</feature>
<evidence type="ECO:0000313" key="8">
    <source>
        <dbReference type="EMBL" id="GGG08467.1"/>
    </source>
</evidence>
<dbReference type="PRINTS" id="PR01100">
    <property type="entry name" value="SHIKIMTKNASE"/>
</dbReference>
<keyword evidence="7" id="KW-0460">Magnesium</keyword>
<keyword evidence="2 7" id="KW-0808">Transferase</keyword>
<evidence type="ECO:0000256" key="1">
    <source>
        <dbReference type="ARBA" id="ARBA00022605"/>
    </source>
</evidence>
<evidence type="ECO:0000256" key="3">
    <source>
        <dbReference type="ARBA" id="ARBA00022741"/>
    </source>
</evidence>
<comment type="catalytic activity">
    <reaction evidence="7">
        <text>shikimate + ATP = 3-phosphoshikimate + ADP + H(+)</text>
        <dbReference type="Rhea" id="RHEA:13121"/>
        <dbReference type="ChEBI" id="CHEBI:15378"/>
        <dbReference type="ChEBI" id="CHEBI:30616"/>
        <dbReference type="ChEBI" id="CHEBI:36208"/>
        <dbReference type="ChEBI" id="CHEBI:145989"/>
        <dbReference type="ChEBI" id="CHEBI:456216"/>
        <dbReference type="EC" id="2.7.1.71"/>
    </reaction>
</comment>
<dbReference type="SUPFAM" id="SSF52540">
    <property type="entry name" value="P-loop containing nucleoside triphosphate hydrolases"/>
    <property type="match status" value="1"/>
</dbReference>
<comment type="caution">
    <text evidence="7">Lacks conserved residue(s) required for the propagation of feature annotation.</text>
</comment>
<dbReference type="InterPro" id="IPR027417">
    <property type="entry name" value="P-loop_NTPase"/>
</dbReference>
<dbReference type="PANTHER" id="PTHR21087">
    <property type="entry name" value="SHIKIMATE KINASE"/>
    <property type="match status" value="1"/>
</dbReference>
<keyword evidence="1 7" id="KW-0028">Amino-acid biosynthesis</keyword>
<comment type="pathway">
    <text evidence="7">Metabolic intermediate biosynthesis; chorismate biosynthesis; chorismate from D-erythrose 4-phosphate and phosphoenolpyruvate: step 5/7.</text>
</comment>
<keyword evidence="6 7" id="KW-0057">Aromatic amino acid biosynthesis</keyword>